<sequence length="660" mass="74188">MIRIPRRHWLAGDFVLPKNSSGGDGGVTPSLLVHLPDPFPPPPSPKPARPRIPPEAEGIQVNFCKSPRCANFGVPPKAESKRGRGSGSHDTYILTAASSKRGAVRLRLECKLCGEKPPLKSNLAIAEEVGRLLAYLEPEPEPCCPNGACRCHTLGMLTHPGAYQAFGQTAHGSSRYRCKSCQKTFSVPGPTTGQKKPHLNRDIFLELVNKAPFRRILEKQDIKAPTLYQKIDFLVRQCERFLANRERKLMEGLPLGHLSVSVDRQDYYTNWTRRQDKRNVPLHAVVAAENRSGYVFGTHVNFDARFQPDAVEADVRTDDDDLKPQEHRRNARFWLASEYSASVLASGARKRYRNEGDVLGAASATYANAAQRDDIEVPDDFVGSQRLPETGMQVHSEYTLYAHFQILKRLLTGADAVTFYLDQDSGIRAACLAAFAEDVQRDRVHAFFVKTNKDMTKGEKVRAFNGAKKTFRDAQARMPGLSDYRVKVELIKEQLPLMKEIGRYHDRWLIHPLPTMNEPEKALCHLTERPGTSLTTDALAELYLYGSTYGADRFLELVRRRLSPLERALGSASAARRMWYGYAPYNPAMIEKLLVLLRTYWNYCLVPDESRDGKTPAMRLGLARAPVRLEDIIYFDPLKHSRGPTKKESIPEGKDSSESA</sequence>
<accession>A0A0C4Y1H2</accession>
<dbReference type="Proteomes" id="UP000031843">
    <property type="component" value="Chromosome main"/>
</dbReference>
<reference evidence="2 3" key="1">
    <citation type="journal article" date="2015" name="Genome Announc.">
        <title>Complete Genome Sequence of Cupriavidus basilensis 4G11, Isolated from the Oak Ridge Field Research Center Site.</title>
        <authorList>
            <person name="Ray J."/>
            <person name="Waters R.J."/>
            <person name="Skerker J.M."/>
            <person name="Kuehl J.V."/>
            <person name="Price M.N."/>
            <person name="Huang J."/>
            <person name="Chakraborty R."/>
            <person name="Arkin A.P."/>
            <person name="Deutschbauer A."/>
        </authorList>
    </citation>
    <scope>NUCLEOTIDE SEQUENCE [LARGE SCALE GENOMIC DNA]</scope>
    <source>
        <strain evidence="2">4G11</strain>
    </source>
</reference>
<evidence type="ECO:0000313" key="2">
    <source>
        <dbReference type="EMBL" id="AJG18927.1"/>
    </source>
</evidence>
<keyword evidence="3" id="KW-1185">Reference proteome</keyword>
<dbReference type="KEGG" id="cbw:RR42_m1529"/>
<dbReference type="AlphaFoldDB" id="A0A0C4Y1H2"/>
<protein>
    <submittedName>
        <fullName evidence="2">Uncharacterized protein</fullName>
    </submittedName>
</protein>
<organism evidence="2 3">
    <name type="scientific">Cupriavidus basilensis</name>
    <dbReference type="NCBI Taxonomy" id="68895"/>
    <lineage>
        <taxon>Bacteria</taxon>
        <taxon>Pseudomonadati</taxon>
        <taxon>Pseudomonadota</taxon>
        <taxon>Betaproteobacteria</taxon>
        <taxon>Burkholderiales</taxon>
        <taxon>Burkholderiaceae</taxon>
        <taxon>Cupriavidus</taxon>
    </lineage>
</organism>
<name>A0A0C4Y1H2_9BURK</name>
<dbReference type="EMBL" id="CP010536">
    <property type="protein sequence ID" value="AJG18927.1"/>
    <property type="molecule type" value="Genomic_DNA"/>
</dbReference>
<evidence type="ECO:0000256" key="1">
    <source>
        <dbReference type="SAM" id="MobiDB-lite"/>
    </source>
</evidence>
<feature type="region of interest" description="Disordered" evidence="1">
    <location>
        <begin position="639"/>
        <end position="660"/>
    </location>
</feature>
<proteinExistence type="predicted"/>
<evidence type="ECO:0000313" key="3">
    <source>
        <dbReference type="Proteomes" id="UP000031843"/>
    </source>
</evidence>
<gene>
    <name evidence="2" type="ORF">RR42_m1529</name>
</gene>
<feature type="compositionally biased region" description="Basic and acidic residues" evidence="1">
    <location>
        <begin position="645"/>
        <end position="660"/>
    </location>
</feature>